<dbReference type="Proteomes" id="UP000018936">
    <property type="component" value="Unassembled WGS sequence"/>
</dbReference>
<comment type="caution">
    <text evidence="1">The sequence shown here is derived from an EMBL/GenBank/DDBJ whole genome shotgun (WGS) entry which is preliminary data.</text>
</comment>
<name>V8NVA1_OPHHA</name>
<dbReference type="EMBL" id="AZIM01001640">
    <property type="protein sequence ID" value="ETE66174.1"/>
    <property type="molecule type" value="Genomic_DNA"/>
</dbReference>
<dbReference type="OrthoDB" id="66977at2759"/>
<gene>
    <name evidence="1" type="primary">TDRD9</name>
    <name evidence="1" type="ORF">L345_08052</name>
</gene>
<keyword evidence="2" id="KW-1185">Reference proteome</keyword>
<keyword evidence="1" id="KW-0547">Nucleotide-binding</keyword>
<accession>V8NVA1</accession>
<evidence type="ECO:0000313" key="1">
    <source>
        <dbReference type="EMBL" id="ETE66174.1"/>
    </source>
</evidence>
<keyword evidence="1" id="KW-0378">Hydrolase</keyword>
<sequence>MIVDESRKRYTGVLCGLGWNQSLGSPVLQDHDMELAFDVMIDADDITQINILRTYINKLASDEPNSLLNFGPEKIAQLQNTAREKLLSLICKSKPREAVPPTWYKKSYEWTQKIQRFNSAISEVTIKVH</sequence>
<protein>
    <submittedName>
        <fullName evidence="1">Putative ATP-dependent RNA helicase TDRD9</fullName>
    </submittedName>
</protein>
<dbReference type="AlphaFoldDB" id="V8NVA1"/>
<dbReference type="GO" id="GO:0004386">
    <property type="term" value="F:helicase activity"/>
    <property type="evidence" value="ECO:0007669"/>
    <property type="project" value="UniProtKB-KW"/>
</dbReference>
<reference evidence="1 2" key="1">
    <citation type="journal article" date="2013" name="Proc. Natl. Acad. Sci. U.S.A.">
        <title>The king cobra genome reveals dynamic gene evolution and adaptation in the snake venom system.</title>
        <authorList>
            <person name="Vonk F.J."/>
            <person name="Casewell N.R."/>
            <person name="Henkel C.V."/>
            <person name="Heimberg A.M."/>
            <person name="Jansen H.J."/>
            <person name="McCleary R.J."/>
            <person name="Kerkkamp H.M."/>
            <person name="Vos R.A."/>
            <person name="Guerreiro I."/>
            <person name="Calvete J.J."/>
            <person name="Wuster W."/>
            <person name="Woods A.E."/>
            <person name="Logan J.M."/>
            <person name="Harrison R.A."/>
            <person name="Castoe T.A."/>
            <person name="de Koning A.P."/>
            <person name="Pollock D.D."/>
            <person name="Yandell M."/>
            <person name="Calderon D."/>
            <person name="Renjifo C."/>
            <person name="Currier R.B."/>
            <person name="Salgado D."/>
            <person name="Pla D."/>
            <person name="Sanz L."/>
            <person name="Hyder A.S."/>
            <person name="Ribeiro J.M."/>
            <person name="Arntzen J.W."/>
            <person name="van den Thillart G.E."/>
            <person name="Boetzer M."/>
            <person name="Pirovano W."/>
            <person name="Dirks R.P."/>
            <person name="Spaink H.P."/>
            <person name="Duboule D."/>
            <person name="McGlinn E."/>
            <person name="Kini R.M."/>
            <person name="Richardson M.K."/>
        </authorList>
    </citation>
    <scope>NUCLEOTIDE SEQUENCE</scope>
    <source>
        <tissue evidence="1">Blood</tissue>
    </source>
</reference>
<feature type="non-terminal residue" evidence="1">
    <location>
        <position position="1"/>
    </location>
</feature>
<organism evidence="1 2">
    <name type="scientific">Ophiophagus hannah</name>
    <name type="common">King cobra</name>
    <name type="synonym">Naja hannah</name>
    <dbReference type="NCBI Taxonomy" id="8665"/>
    <lineage>
        <taxon>Eukaryota</taxon>
        <taxon>Metazoa</taxon>
        <taxon>Chordata</taxon>
        <taxon>Craniata</taxon>
        <taxon>Vertebrata</taxon>
        <taxon>Euteleostomi</taxon>
        <taxon>Lepidosauria</taxon>
        <taxon>Squamata</taxon>
        <taxon>Bifurcata</taxon>
        <taxon>Unidentata</taxon>
        <taxon>Episquamata</taxon>
        <taxon>Toxicofera</taxon>
        <taxon>Serpentes</taxon>
        <taxon>Colubroidea</taxon>
        <taxon>Elapidae</taxon>
        <taxon>Elapinae</taxon>
        <taxon>Ophiophagus</taxon>
    </lineage>
</organism>
<keyword evidence="1" id="KW-0347">Helicase</keyword>
<evidence type="ECO:0000313" key="2">
    <source>
        <dbReference type="Proteomes" id="UP000018936"/>
    </source>
</evidence>
<keyword evidence="1" id="KW-0067">ATP-binding</keyword>
<proteinExistence type="predicted"/>